<reference evidence="2" key="2">
    <citation type="submission" date="2020-09" db="EMBL/GenBank/DDBJ databases">
        <authorList>
            <person name="Sun Q."/>
            <person name="Zhou Y."/>
        </authorList>
    </citation>
    <scope>NUCLEOTIDE SEQUENCE</scope>
    <source>
        <strain evidence="2">CGMCC 1.15880</strain>
    </source>
</reference>
<dbReference type="EMBL" id="BMKA01000003">
    <property type="protein sequence ID" value="GGA23970.1"/>
    <property type="molecule type" value="Genomic_DNA"/>
</dbReference>
<comment type="caution">
    <text evidence="2">The sequence shown here is derived from an EMBL/GenBank/DDBJ whole genome shotgun (WGS) entry which is preliminary data.</text>
</comment>
<dbReference type="RefSeq" id="WP_188676035.1">
    <property type="nucleotide sequence ID" value="NZ_BMKA01000003.1"/>
</dbReference>
<dbReference type="Pfam" id="PF05136">
    <property type="entry name" value="Phage_portal_2"/>
    <property type="match status" value="1"/>
</dbReference>
<organism evidence="2 3">
    <name type="scientific">Neptunicoccus cionae</name>
    <dbReference type="NCBI Taxonomy" id="2035344"/>
    <lineage>
        <taxon>Bacteria</taxon>
        <taxon>Pseudomonadati</taxon>
        <taxon>Pseudomonadota</taxon>
        <taxon>Alphaproteobacteria</taxon>
        <taxon>Rhodobacterales</taxon>
        <taxon>Paracoccaceae</taxon>
        <taxon>Neptunicoccus</taxon>
    </lineage>
</organism>
<feature type="compositionally biased region" description="Basic and acidic residues" evidence="1">
    <location>
        <begin position="441"/>
        <end position="457"/>
    </location>
</feature>
<reference evidence="2" key="1">
    <citation type="journal article" date="2014" name="Int. J. Syst. Evol. Microbiol.">
        <title>Complete genome sequence of Corynebacterium casei LMG S-19264T (=DSM 44701T), isolated from a smear-ripened cheese.</title>
        <authorList>
            <consortium name="US DOE Joint Genome Institute (JGI-PGF)"/>
            <person name="Walter F."/>
            <person name="Albersmeier A."/>
            <person name="Kalinowski J."/>
            <person name="Ruckert C."/>
        </authorList>
    </citation>
    <scope>NUCLEOTIDE SEQUENCE</scope>
    <source>
        <strain evidence="2">CGMCC 1.15880</strain>
    </source>
</reference>
<dbReference type="Proteomes" id="UP000628017">
    <property type="component" value="Unassembled WGS sequence"/>
</dbReference>
<evidence type="ECO:0000313" key="3">
    <source>
        <dbReference type="Proteomes" id="UP000628017"/>
    </source>
</evidence>
<feature type="compositionally biased region" description="Basic and acidic residues" evidence="1">
    <location>
        <begin position="488"/>
        <end position="498"/>
    </location>
</feature>
<feature type="region of interest" description="Disordered" evidence="1">
    <location>
        <begin position="441"/>
        <end position="498"/>
    </location>
</feature>
<dbReference type="GO" id="GO:0019068">
    <property type="term" value="P:virion assembly"/>
    <property type="evidence" value="ECO:0007669"/>
    <property type="project" value="InterPro"/>
</dbReference>
<dbReference type="GO" id="GO:0005198">
    <property type="term" value="F:structural molecule activity"/>
    <property type="evidence" value="ECO:0007669"/>
    <property type="project" value="InterPro"/>
</dbReference>
<evidence type="ECO:0000313" key="2">
    <source>
        <dbReference type="EMBL" id="GGA23970.1"/>
    </source>
</evidence>
<keyword evidence="3" id="KW-1185">Reference proteome</keyword>
<gene>
    <name evidence="2" type="ORF">GCM10011498_26140</name>
</gene>
<accession>A0A916R042</accession>
<name>A0A916R042_9RHOB</name>
<dbReference type="AlphaFoldDB" id="A0A916R042"/>
<dbReference type="InterPro" id="IPR006429">
    <property type="entry name" value="Phage_lambda_portal"/>
</dbReference>
<proteinExistence type="predicted"/>
<protein>
    <submittedName>
        <fullName evidence="2">Phage portal protein</fullName>
    </submittedName>
</protein>
<dbReference type="NCBIfam" id="TIGR01539">
    <property type="entry name" value="portal_lambda"/>
    <property type="match status" value="1"/>
</dbReference>
<sequence length="498" mass="53978">MKQFSNATMFDRAVLAVSPLRGLNRIEARAKANILMNYDAGGNGRRLKSWKRPGTDADAASGLRGTIRQRSRDMIRNAPFAKRAQSVVTNNVVGSGIAPSITAKSKKAKAAAEAVILPYLQSTDLDAQRALDLASMQTVVCNSVFESGEVLVLRRTLSPGDGRALPLAIELLEIDHLNTTVLTCGSNEVRDGIEVNEQGIAVAYHIYAQHPGAATRRITRKTTRVPAADVLHIRRIDRPGQMRGVPWLAPVMLTLGEMRDYQEAQILKQKISALLAGVVEAGDDGVPKDHSGLDGLSPGAFVYTEAGQKVTFTDPPLVNDYDGVMRLGLSAVAMGIGITYESLSGDLRGTNFTSFRAGRLEMDKNIETWQQQVLITQFCKGVGRWVLDAFRLTNSRAVAAVGIDWTAQARALVDPNKEIPSIVKRIDGKLTSLQREQRRLGLDPDVIARERAEDEARYPAPEAPAPESTAPKPAADPPAPEDTAPKPNGKEVPDEPKT</sequence>
<evidence type="ECO:0000256" key="1">
    <source>
        <dbReference type="SAM" id="MobiDB-lite"/>
    </source>
</evidence>